<dbReference type="EMBL" id="MG250486">
    <property type="protein sequence ID" value="AUE23254.1"/>
    <property type="molecule type" value="Genomic_DNA"/>
</dbReference>
<name>A0A2H4YGY7_9CAUD</name>
<sequence length="208" mass="23747">MKLVCGVGINDADYNVVQFRNGKQVWICPHYRAWKSMLGRVTGVYTDVTVVNAWKTFSNFRLWSVKNAPRSMEGYVLDKDLLSFSKKVYGPLTCVYIPKTLNSLLTVVKVNKNGLPLGVSKMDDLFVSQISYLGKKKGLGRFLNPSDAHRAWQQEKVNNLLDYSTKYYKELDFNPVVYDAILTIAMKIHKEEVSGLETVNLFTNNIIY</sequence>
<reference evidence="1 2" key="1">
    <citation type="submission" date="2017-10" db="EMBL/GenBank/DDBJ databases">
        <title>Antibacterial composition for extension of chilled fish shelf life and decreasing of risk of food-borne infections, bacteriophage strains for its preparation.</title>
        <authorList>
            <person name="Zulkarneev E.R."/>
            <person name="Aleshkin A.V."/>
            <person name="Rubalsky O.V."/>
            <person name="Kiseleva I.A."/>
            <person name="Rubalskii E.O."/>
            <person name="Lebedev S.N."/>
        </authorList>
    </citation>
    <scope>NUCLEOTIDE SEQUENCE [LARGE SCALE GENOMIC DNA]</scope>
</reference>
<proteinExistence type="predicted"/>
<dbReference type="Proteomes" id="UP000241480">
    <property type="component" value="Segment"/>
</dbReference>
<gene>
    <name evidence="1" type="ORF">Ro1_00028</name>
</gene>
<keyword evidence="2" id="KW-1185">Reference proteome</keyword>
<evidence type="ECO:0000313" key="1">
    <source>
        <dbReference type="EMBL" id="AUE23254.1"/>
    </source>
</evidence>
<accession>A0A2H4YGY7</accession>
<evidence type="ECO:0000313" key="2">
    <source>
        <dbReference type="Proteomes" id="UP000241480"/>
    </source>
</evidence>
<organism evidence="1 2">
    <name type="scientific">Raoultella phage Ro1</name>
    <dbReference type="NCBI Taxonomy" id="2053702"/>
    <lineage>
        <taxon>Viruses</taxon>
        <taxon>Duplodnaviria</taxon>
        <taxon>Heunggongvirae</taxon>
        <taxon>Uroviricota</taxon>
        <taxon>Caudoviricetes</taxon>
        <taxon>Vequintavirinae</taxon>
        <taxon>Mydovirus</taxon>
        <taxon>Mydovirus Ro1</taxon>
    </lineage>
</organism>
<protein>
    <submittedName>
        <fullName evidence="1">Uncharacterized protein</fullName>
    </submittedName>
</protein>